<comment type="cofactor">
    <cofactor evidence="1">
        <name>Mg(2+)</name>
        <dbReference type="ChEBI" id="CHEBI:18420"/>
    </cofactor>
</comment>
<dbReference type="NCBIfam" id="TIGR01509">
    <property type="entry name" value="HAD-SF-IA-v3"/>
    <property type="match status" value="1"/>
</dbReference>
<gene>
    <name evidence="6" type="ORF">HMPREF1091_00078</name>
</gene>
<dbReference type="InterPro" id="IPR006439">
    <property type="entry name" value="HAD-SF_hydro_IA"/>
</dbReference>
<evidence type="ECO:0000256" key="5">
    <source>
        <dbReference type="ARBA" id="ARBA00023277"/>
    </source>
</evidence>
<dbReference type="InterPro" id="IPR036412">
    <property type="entry name" value="HAD-like_sf"/>
</dbReference>
<accession>N2BVD4</accession>
<evidence type="ECO:0000256" key="4">
    <source>
        <dbReference type="ARBA" id="ARBA00022842"/>
    </source>
</evidence>
<dbReference type="PANTHER" id="PTHR46193">
    <property type="entry name" value="6-PHOSPHOGLUCONATE PHOSPHATASE"/>
    <property type="match status" value="1"/>
</dbReference>
<protein>
    <submittedName>
        <fullName evidence="6">HAD hydrolase, family IA</fullName>
    </submittedName>
</protein>
<dbReference type="GO" id="GO:0016787">
    <property type="term" value="F:hydrolase activity"/>
    <property type="evidence" value="ECO:0007669"/>
    <property type="project" value="UniProtKB-KW"/>
</dbReference>
<dbReference type="InterPro" id="IPR023214">
    <property type="entry name" value="HAD_sf"/>
</dbReference>
<dbReference type="SFLD" id="SFLDS00003">
    <property type="entry name" value="Haloacid_Dehalogenase"/>
    <property type="match status" value="1"/>
</dbReference>
<dbReference type="PATRIC" id="fig|997872.3.peg.79"/>
<keyword evidence="3" id="KW-0479">Metal-binding</keyword>
<comment type="similarity">
    <text evidence="2">Belongs to the HAD-like hydrolase superfamily. CbbY/CbbZ/Gph/YieH family.</text>
</comment>
<organism evidence="6 7">
    <name type="scientific">Atopobium minutum 10063974</name>
    <dbReference type="NCBI Taxonomy" id="997872"/>
    <lineage>
        <taxon>Bacteria</taxon>
        <taxon>Bacillati</taxon>
        <taxon>Actinomycetota</taxon>
        <taxon>Coriobacteriia</taxon>
        <taxon>Coriobacteriales</taxon>
        <taxon>Atopobiaceae</taxon>
        <taxon>Atopobium</taxon>
    </lineage>
</organism>
<keyword evidence="7" id="KW-1185">Reference proteome</keyword>
<dbReference type="RefSeq" id="WP_002562853.1">
    <property type="nucleotide sequence ID" value="NZ_KB822533.1"/>
</dbReference>
<dbReference type="OrthoDB" id="9797743at2"/>
<dbReference type="EMBL" id="AGXC01000001">
    <property type="protein sequence ID" value="EMZ42520.1"/>
    <property type="molecule type" value="Genomic_DNA"/>
</dbReference>
<comment type="caution">
    <text evidence="6">The sequence shown here is derived from an EMBL/GenBank/DDBJ whole genome shotgun (WGS) entry which is preliminary data.</text>
</comment>
<evidence type="ECO:0000256" key="3">
    <source>
        <dbReference type="ARBA" id="ARBA00022723"/>
    </source>
</evidence>
<dbReference type="Gene3D" id="3.40.50.1000">
    <property type="entry name" value="HAD superfamily/HAD-like"/>
    <property type="match status" value="1"/>
</dbReference>
<dbReference type="Proteomes" id="UP000012651">
    <property type="component" value="Unassembled WGS sequence"/>
</dbReference>
<keyword evidence="6" id="KW-0378">Hydrolase</keyword>
<dbReference type="HOGENOM" id="CLU_045011_13_1_11"/>
<evidence type="ECO:0000313" key="6">
    <source>
        <dbReference type="EMBL" id="EMZ42520.1"/>
    </source>
</evidence>
<dbReference type="InterPro" id="IPR023198">
    <property type="entry name" value="PGP-like_dom2"/>
</dbReference>
<evidence type="ECO:0000256" key="2">
    <source>
        <dbReference type="ARBA" id="ARBA00006171"/>
    </source>
</evidence>
<dbReference type="SFLD" id="SFLDG01135">
    <property type="entry name" value="C1.5.6:_HAD__Beta-PGM__Phospha"/>
    <property type="match status" value="1"/>
</dbReference>
<dbReference type="SUPFAM" id="SSF56784">
    <property type="entry name" value="HAD-like"/>
    <property type="match status" value="1"/>
</dbReference>
<dbReference type="Gene3D" id="1.10.150.240">
    <property type="entry name" value="Putative phosphatase, domain 2"/>
    <property type="match status" value="1"/>
</dbReference>
<dbReference type="Pfam" id="PF00702">
    <property type="entry name" value="Hydrolase"/>
    <property type="match status" value="1"/>
</dbReference>
<sequence>MAAITDVRAVLFDMDGVLIDSESFYNQRRAAFLKAVGRASQSGIDFSGFNDQAIWETLVPDNAELRACLRAQYDEYRTTHPIDYATRSNPQAPELFKALHARGVLTAICSSSEPTMISEYLDAQDLRDLVDFVISGSQCAHHKPQPDIYRNAMQALHVRPWQCLVVEDSPTGIQAGLASGAVVVALAQYSAGHLDQSEAHVVVDRLLDILPFIRSQ</sequence>
<dbReference type="InterPro" id="IPR051600">
    <property type="entry name" value="Beta-PGM-like"/>
</dbReference>
<dbReference type="SFLD" id="SFLDG01129">
    <property type="entry name" value="C1.5:_HAD__Beta-PGM__Phosphata"/>
    <property type="match status" value="1"/>
</dbReference>
<name>N2BVD4_9ACTN</name>
<dbReference type="AlphaFoldDB" id="N2BVD4"/>
<keyword evidence="5" id="KW-0119">Carbohydrate metabolism</keyword>
<dbReference type="GO" id="GO:0046872">
    <property type="term" value="F:metal ion binding"/>
    <property type="evidence" value="ECO:0007669"/>
    <property type="project" value="UniProtKB-KW"/>
</dbReference>
<evidence type="ECO:0000313" key="7">
    <source>
        <dbReference type="Proteomes" id="UP000012651"/>
    </source>
</evidence>
<proteinExistence type="inferred from homology"/>
<dbReference type="PANTHER" id="PTHR46193:SF18">
    <property type="entry name" value="HEXITOL PHOSPHATASE B"/>
    <property type="match status" value="1"/>
</dbReference>
<evidence type="ECO:0000256" key="1">
    <source>
        <dbReference type="ARBA" id="ARBA00001946"/>
    </source>
</evidence>
<dbReference type="CDD" id="cd07505">
    <property type="entry name" value="HAD_BPGM-like"/>
    <property type="match status" value="1"/>
</dbReference>
<reference evidence="6 7" key="1">
    <citation type="submission" date="2013-03" db="EMBL/GenBank/DDBJ databases">
        <title>The Genome Sequence of Atopobium minutum 10063974.</title>
        <authorList>
            <consortium name="The Broad Institute Genome Sequencing Platform"/>
            <person name="Earl A."/>
            <person name="Ward D."/>
            <person name="Feldgarden M."/>
            <person name="Gevers D."/>
            <person name="Lambert T."/>
            <person name="Marvaud J.-C."/>
            <person name="Courvalin P."/>
            <person name="Walker B."/>
            <person name="Young S.K."/>
            <person name="Zeng Q."/>
            <person name="Gargeya S."/>
            <person name="Fitzgerald M."/>
            <person name="Haas B."/>
            <person name="Abouelleil A."/>
            <person name="Alvarado L."/>
            <person name="Arachchi H.M."/>
            <person name="Berlin A.M."/>
            <person name="Chapman S.B."/>
            <person name="Dewar J."/>
            <person name="Goldberg J."/>
            <person name="Griggs A."/>
            <person name="Gujja S."/>
            <person name="Hansen M."/>
            <person name="Howarth C."/>
            <person name="Imamovic A."/>
            <person name="Larimer J."/>
            <person name="McCowan C."/>
            <person name="Murphy C."/>
            <person name="Neiman D."/>
            <person name="Pearson M."/>
            <person name="Priest M."/>
            <person name="Roberts A."/>
            <person name="Saif S."/>
            <person name="Shea T."/>
            <person name="Sisk P."/>
            <person name="Sykes S."/>
            <person name="Wortman J."/>
            <person name="Nusbaum C."/>
            <person name="Birren B."/>
        </authorList>
    </citation>
    <scope>NUCLEOTIDE SEQUENCE [LARGE SCALE GENOMIC DNA]</scope>
    <source>
        <strain evidence="6 7">10063974</strain>
    </source>
</reference>
<keyword evidence="4" id="KW-0460">Magnesium</keyword>